<comment type="caution">
    <text evidence="3">The sequence shown here is derived from an EMBL/GenBank/DDBJ whole genome shotgun (WGS) entry which is preliminary data.</text>
</comment>
<evidence type="ECO:0000313" key="4">
    <source>
        <dbReference type="Proteomes" id="UP000824115"/>
    </source>
</evidence>
<gene>
    <name evidence="3" type="ORF">IAC04_02320</name>
</gene>
<reference evidence="3" key="2">
    <citation type="submission" date="2021-04" db="EMBL/GenBank/DDBJ databases">
        <authorList>
            <person name="Gilroy R."/>
        </authorList>
    </citation>
    <scope>NUCLEOTIDE SEQUENCE</scope>
    <source>
        <strain evidence="3">Gambia16-554</strain>
    </source>
</reference>
<organism evidence="3 4">
    <name type="scientific">Candidatus Coprenecus stercoravium</name>
    <dbReference type="NCBI Taxonomy" id="2840735"/>
    <lineage>
        <taxon>Bacteria</taxon>
        <taxon>Pseudomonadati</taxon>
        <taxon>Bacteroidota</taxon>
        <taxon>Bacteroidia</taxon>
        <taxon>Bacteroidales</taxon>
        <taxon>Rikenellaceae</taxon>
        <taxon>Rikenellaceae incertae sedis</taxon>
        <taxon>Candidatus Coprenecus</taxon>
    </lineage>
</organism>
<protein>
    <submittedName>
        <fullName evidence="3">Indolepyruvate oxidoreductase subunit beta</fullName>
    </submittedName>
</protein>
<dbReference type="Proteomes" id="UP000824115">
    <property type="component" value="Unassembled WGS sequence"/>
</dbReference>
<evidence type="ECO:0000259" key="2">
    <source>
        <dbReference type="Pfam" id="PF01558"/>
    </source>
</evidence>
<dbReference type="AlphaFoldDB" id="A0A9D2K8C9"/>
<evidence type="ECO:0000313" key="3">
    <source>
        <dbReference type="EMBL" id="HIZ85308.1"/>
    </source>
</evidence>
<dbReference type="SUPFAM" id="SSF53323">
    <property type="entry name" value="Pyruvate-ferredoxin oxidoreductase, PFOR, domain III"/>
    <property type="match status" value="1"/>
</dbReference>
<dbReference type="InterPro" id="IPR052198">
    <property type="entry name" value="IorB_Oxidoreductase"/>
</dbReference>
<keyword evidence="1" id="KW-0560">Oxidoreductase</keyword>
<dbReference type="InterPro" id="IPR019752">
    <property type="entry name" value="Pyrv/ketoisovalerate_OxRed_cat"/>
</dbReference>
<proteinExistence type="predicted"/>
<dbReference type="InterPro" id="IPR002869">
    <property type="entry name" value="Pyrv_flavodox_OxRed_cen"/>
</dbReference>
<reference evidence="3" key="1">
    <citation type="journal article" date="2021" name="PeerJ">
        <title>Extensive microbial diversity within the chicken gut microbiome revealed by metagenomics and culture.</title>
        <authorList>
            <person name="Gilroy R."/>
            <person name="Ravi A."/>
            <person name="Getino M."/>
            <person name="Pursley I."/>
            <person name="Horton D.L."/>
            <person name="Alikhan N.F."/>
            <person name="Baker D."/>
            <person name="Gharbi K."/>
            <person name="Hall N."/>
            <person name="Watson M."/>
            <person name="Adriaenssens E.M."/>
            <person name="Foster-Nyarko E."/>
            <person name="Jarju S."/>
            <person name="Secka A."/>
            <person name="Antonio M."/>
            <person name="Oren A."/>
            <person name="Chaudhuri R.R."/>
            <person name="La Ragione R."/>
            <person name="Hildebrand F."/>
            <person name="Pallen M.J."/>
        </authorList>
    </citation>
    <scope>NUCLEOTIDE SEQUENCE</scope>
    <source>
        <strain evidence="3">Gambia16-554</strain>
    </source>
</reference>
<dbReference type="GO" id="GO:0016903">
    <property type="term" value="F:oxidoreductase activity, acting on the aldehyde or oxo group of donors"/>
    <property type="evidence" value="ECO:0007669"/>
    <property type="project" value="InterPro"/>
</dbReference>
<dbReference type="Pfam" id="PF01558">
    <property type="entry name" value="POR"/>
    <property type="match status" value="1"/>
</dbReference>
<feature type="domain" description="Pyruvate/ketoisovalerate oxidoreductase catalytic" evidence="2">
    <location>
        <begin position="11"/>
        <end position="187"/>
    </location>
</feature>
<dbReference type="PANTHER" id="PTHR43854:SF1">
    <property type="entry name" value="INDOLEPYRUVATE OXIDOREDUCTASE SUBUNIT IORB"/>
    <property type="match status" value="1"/>
</dbReference>
<accession>A0A9D2K8C9</accession>
<dbReference type="EMBL" id="DXAW01000043">
    <property type="protein sequence ID" value="HIZ85308.1"/>
    <property type="molecule type" value="Genomic_DNA"/>
</dbReference>
<dbReference type="NCBIfam" id="NF005324">
    <property type="entry name" value="PRK06853.1-4"/>
    <property type="match status" value="1"/>
</dbReference>
<dbReference type="Gene3D" id="3.40.920.10">
    <property type="entry name" value="Pyruvate-ferredoxin oxidoreductase, PFOR, domain III"/>
    <property type="match status" value="1"/>
</dbReference>
<name>A0A9D2K8C9_9BACT</name>
<dbReference type="PANTHER" id="PTHR43854">
    <property type="entry name" value="INDOLEPYRUVATE OXIDOREDUCTASE SUBUNIT IORB"/>
    <property type="match status" value="1"/>
</dbReference>
<evidence type="ECO:0000256" key="1">
    <source>
        <dbReference type="ARBA" id="ARBA00023002"/>
    </source>
</evidence>
<sequence length="193" mass="20494">MKQDIILAGVGGQGILSIATVLGEAALTGGLHIKQAEVHGMSQRGGDVQSNLRISSDPIASDLIPFGQVDMIMSLEPMEALRYVQELSTDGWIVTSSVPFVNISNYPAVEDLYRHLNAMPHAVMLDVEQIAKEAGAPSQAANMVLLGAAVPMLDISFNAIRDAVAKVFARKGEEVVAKNIAALEAGYRHSSGR</sequence>